<protein>
    <submittedName>
        <fullName evidence="1">Uncharacterized protein</fullName>
    </submittedName>
</protein>
<dbReference type="EMBL" id="MUAU01000150">
    <property type="protein sequence ID" value="OOR71990.1"/>
    <property type="molecule type" value="Genomic_DNA"/>
</dbReference>
<evidence type="ECO:0000313" key="2">
    <source>
        <dbReference type="Proteomes" id="UP000190641"/>
    </source>
</evidence>
<accession>A0A9X6B4K4</accession>
<comment type="caution">
    <text evidence="1">The sequence shown here is derived from an EMBL/GenBank/DDBJ whole genome shotgun (WGS) entry which is preliminary data.</text>
</comment>
<dbReference type="AlphaFoldDB" id="A0A9X6B4K4"/>
<reference evidence="1 2" key="1">
    <citation type="submission" date="2017-01" db="EMBL/GenBank/DDBJ databases">
        <title>Bacillus cereus isolates.</title>
        <authorList>
            <person name="Beno S.M."/>
        </authorList>
    </citation>
    <scope>NUCLEOTIDE SEQUENCE [LARGE SCALE GENOMIC DNA]</scope>
    <source>
        <strain evidence="1 2">FSL K6-1030</strain>
    </source>
</reference>
<name>A0A9X6B4K4_BACCE</name>
<gene>
    <name evidence="1" type="ORF">BLX06_27395</name>
</gene>
<proteinExistence type="predicted"/>
<evidence type="ECO:0000313" key="1">
    <source>
        <dbReference type="EMBL" id="OOR71990.1"/>
    </source>
</evidence>
<dbReference type="RefSeq" id="WP_078187469.1">
    <property type="nucleotide sequence ID" value="NZ_MUAU01000150.1"/>
</dbReference>
<dbReference type="Proteomes" id="UP000190641">
    <property type="component" value="Unassembled WGS sequence"/>
</dbReference>
<sequence>MGGYLEIGILTEIIIPKQVYGNPIDIEVIQQSVFQKYLLDSTLYTIQDQENSYCLTLNPKVLQSHIALFLQKQMSCMKVYTYMQEEWEGLQSVLHASTSSEDILAIANQQRFRNFQSVEIYDYVKAPFRSLDIRLKIIGYHSEGKILAEEFGKTAHYLMKLIRDSDPTNPLVNTVIVAIQ</sequence>
<organism evidence="1 2">
    <name type="scientific">Bacillus cereus</name>
    <dbReference type="NCBI Taxonomy" id="1396"/>
    <lineage>
        <taxon>Bacteria</taxon>
        <taxon>Bacillati</taxon>
        <taxon>Bacillota</taxon>
        <taxon>Bacilli</taxon>
        <taxon>Bacillales</taxon>
        <taxon>Bacillaceae</taxon>
        <taxon>Bacillus</taxon>
        <taxon>Bacillus cereus group</taxon>
    </lineage>
</organism>